<dbReference type="InterPro" id="IPR007627">
    <property type="entry name" value="RNA_pol_sigma70_r2"/>
</dbReference>
<gene>
    <name evidence="7" type="ORF">COX00_03575</name>
</gene>
<dbReference type="AlphaFoldDB" id="A0A2H0BRS7"/>
<name>A0A2H0BRS7_9BACT</name>
<proteinExistence type="inferred from homology"/>
<dbReference type="PANTHER" id="PTHR43133:SF8">
    <property type="entry name" value="RNA POLYMERASE SIGMA FACTOR HI_1459-RELATED"/>
    <property type="match status" value="1"/>
</dbReference>
<organism evidence="7 8">
    <name type="scientific">Candidatus Uhrbacteria bacterium CG22_combo_CG10-13_8_21_14_all_47_17</name>
    <dbReference type="NCBI Taxonomy" id="1975041"/>
    <lineage>
        <taxon>Bacteria</taxon>
        <taxon>Candidatus Uhriibacteriota</taxon>
    </lineage>
</organism>
<dbReference type="InterPro" id="IPR000792">
    <property type="entry name" value="Tscrpt_reg_LuxR_C"/>
</dbReference>
<dbReference type="GO" id="GO:0006352">
    <property type="term" value="P:DNA-templated transcription initiation"/>
    <property type="evidence" value="ECO:0007669"/>
    <property type="project" value="InterPro"/>
</dbReference>
<dbReference type="SUPFAM" id="SSF88946">
    <property type="entry name" value="Sigma2 domain of RNA polymerase sigma factors"/>
    <property type="match status" value="1"/>
</dbReference>
<dbReference type="InterPro" id="IPR035965">
    <property type="entry name" value="PAS-like_dom_sf"/>
</dbReference>
<dbReference type="EMBL" id="PCSZ01000067">
    <property type="protein sequence ID" value="PIP60377.1"/>
    <property type="molecule type" value="Genomic_DNA"/>
</dbReference>
<dbReference type="Proteomes" id="UP000231581">
    <property type="component" value="Unassembled WGS sequence"/>
</dbReference>
<dbReference type="InterPro" id="IPR013325">
    <property type="entry name" value="RNA_pol_sigma_r2"/>
</dbReference>
<comment type="caution">
    <text evidence="7">The sequence shown here is derived from an EMBL/GenBank/DDBJ whole genome shotgun (WGS) entry which is preliminary data.</text>
</comment>
<dbReference type="SUPFAM" id="SSF55785">
    <property type="entry name" value="PYP-like sensor domain (PAS domain)"/>
    <property type="match status" value="1"/>
</dbReference>
<dbReference type="Gene3D" id="1.10.10.10">
    <property type="entry name" value="Winged helix-like DNA-binding domain superfamily/Winged helix DNA-binding domain"/>
    <property type="match status" value="1"/>
</dbReference>
<dbReference type="GO" id="GO:0003677">
    <property type="term" value="F:DNA binding"/>
    <property type="evidence" value="ECO:0007669"/>
    <property type="project" value="UniProtKB-KW"/>
</dbReference>
<dbReference type="InterPro" id="IPR014284">
    <property type="entry name" value="RNA_pol_sigma-70_dom"/>
</dbReference>
<dbReference type="Gene3D" id="3.30.450.20">
    <property type="entry name" value="PAS domain"/>
    <property type="match status" value="1"/>
</dbReference>
<keyword evidence="3" id="KW-0731">Sigma factor</keyword>
<accession>A0A2H0BRS7</accession>
<dbReference type="SUPFAM" id="SSF88659">
    <property type="entry name" value="Sigma3 and sigma4 domains of RNA polymerase sigma factors"/>
    <property type="match status" value="1"/>
</dbReference>
<sequence>MRGSLILTDAKSVILYSSSDTTLRTGFDIPEIIGKRPGDLWGGLMPATFYQKMWRKIRSGEGYVSRVLNKHKGGEQVKDTLNIVPVLDEHGEARYFLELHPELNSMMHRRRFQKDFHAVVKPDADPDELAEFLTRWFAFDQPFQADSREHFLEDLHAQLVKPSQELFLHRDEDRELVIAAKARPETFKQLYIKYLPNIRRFFHFRLADAELAEDMAQDVFLRAFRALDSYTPSNASYLTYLLRIAHNQLVSHYRGAQNQQLLTDQESSDGWLESFLRRDAIERALVHVTDIERSIVLKKYREGLSVRDIATELSRSENAVKLHLSRARKKLKDVITNKTELL</sequence>
<keyword evidence="2" id="KW-0805">Transcription regulation</keyword>
<dbReference type="InterPro" id="IPR013324">
    <property type="entry name" value="RNA_pol_sigma_r3/r4-like"/>
</dbReference>
<dbReference type="Pfam" id="PF08281">
    <property type="entry name" value="Sigma70_r4_2"/>
    <property type="match status" value="1"/>
</dbReference>
<dbReference type="InterPro" id="IPR036388">
    <property type="entry name" value="WH-like_DNA-bd_sf"/>
</dbReference>
<dbReference type="CDD" id="cd06170">
    <property type="entry name" value="LuxR_C_like"/>
    <property type="match status" value="1"/>
</dbReference>
<dbReference type="NCBIfam" id="TIGR02937">
    <property type="entry name" value="sigma70-ECF"/>
    <property type="match status" value="1"/>
</dbReference>
<dbReference type="PROSITE" id="PS50043">
    <property type="entry name" value="HTH_LUXR_2"/>
    <property type="match status" value="1"/>
</dbReference>
<evidence type="ECO:0000256" key="4">
    <source>
        <dbReference type="ARBA" id="ARBA00023125"/>
    </source>
</evidence>
<dbReference type="InterPro" id="IPR039425">
    <property type="entry name" value="RNA_pol_sigma-70-like"/>
</dbReference>
<comment type="similarity">
    <text evidence="1">Belongs to the sigma-70 factor family. ECF subfamily.</text>
</comment>
<evidence type="ECO:0000259" key="6">
    <source>
        <dbReference type="PROSITE" id="PS50043"/>
    </source>
</evidence>
<dbReference type="PANTHER" id="PTHR43133">
    <property type="entry name" value="RNA POLYMERASE ECF-TYPE SIGMA FACTO"/>
    <property type="match status" value="1"/>
</dbReference>
<evidence type="ECO:0000256" key="2">
    <source>
        <dbReference type="ARBA" id="ARBA00023015"/>
    </source>
</evidence>
<dbReference type="Pfam" id="PF04542">
    <property type="entry name" value="Sigma70_r2"/>
    <property type="match status" value="1"/>
</dbReference>
<evidence type="ECO:0000256" key="1">
    <source>
        <dbReference type="ARBA" id="ARBA00010641"/>
    </source>
</evidence>
<keyword evidence="4" id="KW-0238">DNA-binding</keyword>
<feature type="domain" description="HTH luxR-type" evidence="6">
    <location>
        <begin position="281"/>
        <end position="342"/>
    </location>
</feature>
<reference evidence="7 8" key="1">
    <citation type="submission" date="2017-09" db="EMBL/GenBank/DDBJ databases">
        <title>Depth-based differentiation of microbial function through sediment-hosted aquifers and enrichment of novel symbionts in the deep terrestrial subsurface.</title>
        <authorList>
            <person name="Probst A.J."/>
            <person name="Ladd B."/>
            <person name="Jarett J.K."/>
            <person name="Geller-Mcgrath D.E."/>
            <person name="Sieber C.M."/>
            <person name="Emerson J.B."/>
            <person name="Anantharaman K."/>
            <person name="Thomas B.C."/>
            <person name="Malmstrom R."/>
            <person name="Stieglmeier M."/>
            <person name="Klingl A."/>
            <person name="Woyke T."/>
            <person name="Ryan C.M."/>
            <person name="Banfield J.F."/>
        </authorList>
    </citation>
    <scope>NUCLEOTIDE SEQUENCE [LARGE SCALE GENOMIC DNA]</scope>
    <source>
        <strain evidence="7">CG22_combo_CG10-13_8_21_14_all_47_17</strain>
    </source>
</reference>
<evidence type="ECO:0000313" key="8">
    <source>
        <dbReference type="Proteomes" id="UP000231581"/>
    </source>
</evidence>
<keyword evidence="5" id="KW-0804">Transcription</keyword>
<evidence type="ECO:0000256" key="3">
    <source>
        <dbReference type="ARBA" id="ARBA00023082"/>
    </source>
</evidence>
<dbReference type="GO" id="GO:0016987">
    <property type="term" value="F:sigma factor activity"/>
    <property type="evidence" value="ECO:0007669"/>
    <property type="project" value="UniProtKB-KW"/>
</dbReference>
<protein>
    <recommendedName>
        <fullName evidence="6">HTH luxR-type domain-containing protein</fullName>
    </recommendedName>
</protein>
<dbReference type="Gene3D" id="1.10.1740.10">
    <property type="match status" value="1"/>
</dbReference>
<evidence type="ECO:0000256" key="5">
    <source>
        <dbReference type="ARBA" id="ARBA00023163"/>
    </source>
</evidence>
<evidence type="ECO:0000313" key="7">
    <source>
        <dbReference type="EMBL" id="PIP60377.1"/>
    </source>
</evidence>
<dbReference type="InterPro" id="IPR013249">
    <property type="entry name" value="RNA_pol_sigma70_r4_t2"/>
</dbReference>